<reference evidence="3 4" key="1">
    <citation type="submission" date="2016-10" db="EMBL/GenBank/DDBJ databases">
        <title>Genome Sequence of Pseudomonas putida GM4FR.</title>
        <authorList>
            <person name="Poehlein A."/>
            <person name="Wemheuer F."/>
            <person name="Hollensteiner J."/>
            <person name="Wemheuer B."/>
        </authorList>
    </citation>
    <scope>NUCLEOTIDE SEQUENCE [LARGE SCALE GENOMIC DNA]</scope>
    <source>
        <strain evidence="3 4">GM4FR</strain>
    </source>
</reference>
<evidence type="ECO:0000313" key="4">
    <source>
        <dbReference type="Proteomes" id="UP000186736"/>
    </source>
</evidence>
<dbReference type="AlphaFoldDB" id="A0A1Q9R881"/>
<dbReference type="Gene3D" id="3.40.50.2000">
    <property type="entry name" value="Glycogen Phosphorylase B"/>
    <property type="match status" value="1"/>
</dbReference>
<dbReference type="PANTHER" id="PTHR43685">
    <property type="entry name" value="GLYCOSYLTRANSFERASE"/>
    <property type="match status" value="1"/>
</dbReference>
<evidence type="ECO:0000259" key="2">
    <source>
        <dbReference type="Pfam" id="PF00535"/>
    </source>
</evidence>
<evidence type="ECO:0000313" key="3">
    <source>
        <dbReference type="EMBL" id="OLS63535.1"/>
    </source>
</evidence>
<dbReference type="Pfam" id="PF00535">
    <property type="entry name" value="Glycos_transf_2"/>
    <property type="match status" value="2"/>
</dbReference>
<keyword evidence="1" id="KW-1003">Cell membrane</keyword>
<dbReference type="InterPro" id="IPR029044">
    <property type="entry name" value="Nucleotide-diphossugar_trans"/>
</dbReference>
<sequence length="1195" mass="133832">MNPAPLVSLVLLANNARYFRAALVSAMAQNHENLEVIVCDEGRDDEIKAIVDELEPLARCPLYYQRNPQPLGLPRNLLAGLELARGEYVQFLCDDDRLMADCVSSELQLFLANDDVSLVTTRRSLLDGEDFSLSQRLENSWFTLGATVYHGNDLLDFFESNPLNFIGGFSNTLMRAKDLGELLPALVEAGFHGHIHFALFVCLLRRGNLAVTAQVNCIERIHPDQLSRQADLQTARATEMQWLRSMFAARPPATETFSGWVRIHVLPVDGQRAERVWENLYLVHVLRSLQAIQESHVGNNSDTFGELYQEWLGCRQDPLVLARLMRLSEHWPSRPRIAVVVLDAESDSQARQRTLGSIQRQSYGAASTLLLGTGRLPADLDERLISRQLHDDWAQQLNELLPELEGIDWFYLLRAGDRLSEFSLMLMAERIVRIGDIACLYGDEGCLDDEGVSSGPVFKPDFNLDLQRAYPFTGRALAFSRDHYLAAGGFAGGYQELAPHDLLWRLVESHGPQVIEHVPEVLVESAFGFAAWLSSPAVIAENPRVLDAHLRRLGRDYRLENEAGSAINQIRYLHPTRPLVTLVFSFRDQVAALERCLESVFGNTAYANYEVLVIDNASQREESRAWLAAMAQMGARLRVLTLEAQTSFAAQQNLAAREAAGDYLLMLDVFTVVTDGHWLDELLAHGQRPEVGMVGGELINAHGLVVNAGGILGLRGAVHSPFMGEPTEAGGYMQRLQVAQSYSALGADCLLVRRQLFLELGGLDDAAFSIAFSDVDLGLRMRQAGYLSVWTPRARLVLDRPAGPAPDAEEEAQRQVQLVEQHQAFQQAWMPMIARDPAYNVNLSLKESAFRLEPGLREGWMPFVGRSLPHILALPMNKTAVGHYRVIKPLTELEAAGWVTQQQYFEIPSNVELARSAPDVAILQGRYTEGFIKEIERLKTYSKGFVIYELDDYVIKVPKKNGHLKHTPRDLEGSLRRGIARCDRLVVSTEPLADALSDTHKDIRVLPNMLAEELWVGRRAQRRTSSKPRVGWGGGTSHTGDLEVIAEVIKTLANEVEWVFFGMCPPALRPYIHEFHAPVGLGAYPAKLSSLNLDLALAPLEFHIFNDCKSNLRLLEYGACGYPVIVTDTAAYRGYLPCTRVKSNSTEEWLEAIRMHLADPEASYRMGDQLHDEVMRNYVLRPEHVQVWYDGWMPG</sequence>
<feature type="domain" description="Glycosyltransferase 2-like" evidence="2">
    <location>
        <begin position="591"/>
        <end position="697"/>
    </location>
</feature>
<comment type="caution">
    <text evidence="3">The sequence shown here is derived from an EMBL/GenBank/DDBJ whole genome shotgun (WGS) entry which is preliminary data.</text>
</comment>
<dbReference type="EMBL" id="MKZO01000012">
    <property type="protein sequence ID" value="OLS63535.1"/>
    <property type="molecule type" value="Genomic_DNA"/>
</dbReference>
<evidence type="ECO:0000256" key="1">
    <source>
        <dbReference type="ARBA" id="ARBA00022519"/>
    </source>
</evidence>
<proteinExistence type="predicted"/>
<dbReference type="SUPFAM" id="SSF53756">
    <property type="entry name" value="UDP-Glycosyltransferase/glycogen phosphorylase"/>
    <property type="match status" value="1"/>
</dbReference>
<dbReference type="RefSeq" id="WP_075802782.1">
    <property type="nucleotide sequence ID" value="NZ_MKZO01000012.1"/>
</dbReference>
<name>A0A1Q9R881_PSEPU</name>
<feature type="domain" description="Glycosyltransferase 2-like" evidence="2">
    <location>
        <begin position="14"/>
        <end position="180"/>
    </location>
</feature>
<dbReference type="SUPFAM" id="SSF53448">
    <property type="entry name" value="Nucleotide-diphospho-sugar transferases"/>
    <property type="match status" value="3"/>
</dbReference>
<dbReference type="CDD" id="cd00761">
    <property type="entry name" value="Glyco_tranf_GTA_type"/>
    <property type="match status" value="1"/>
</dbReference>
<dbReference type="InterPro" id="IPR001173">
    <property type="entry name" value="Glyco_trans_2-like"/>
</dbReference>
<dbReference type="InterPro" id="IPR050834">
    <property type="entry name" value="Glycosyltransf_2"/>
</dbReference>
<dbReference type="Proteomes" id="UP000186736">
    <property type="component" value="Unassembled WGS sequence"/>
</dbReference>
<accession>A0A1Q9R881</accession>
<gene>
    <name evidence="3" type="ORF">PSEMO_16740</name>
</gene>
<keyword evidence="1" id="KW-0997">Cell inner membrane</keyword>
<dbReference type="Gene3D" id="3.90.550.10">
    <property type="entry name" value="Spore Coat Polysaccharide Biosynthesis Protein SpsA, Chain A"/>
    <property type="match status" value="3"/>
</dbReference>
<protein>
    <recommendedName>
        <fullName evidence="2">Glycosyltransferase 2-like domain-containing protein</fullName>
    </recommendedName>
</protein>
<dbReference type="PANTHER" id="PTHR43685:SF2">
    <property type="entry name" value="GLYCOSYLTRANSFERASE 2-LIKE DOMAIN-CONTAINING PROTEIN"/>
    <property type="match status" value="1"/>
</dbReference>
<keyword evidence="1" id="KW-0472">Membrane</keyword>
<organism evidence="3 4">
    <name type="scientific">Pseudomonas putida</name>
    <name type="common">Arthrobacter siderocapsulatus</name>
    <dbReference type="NCBI Taxonomy" id="303"/>
    <lineage>
        <taxon>Bacteria</taxon>
        <taxon>Pseudomonadati</taxon>
        <taxon>Pseudomonadota</taxon>
        <taxon>Gammaproteobacteria</taxon>
        <taxon>Pseudomonadales</taxon>
        <taxon>Pseudomonadaceae</taxon>
        <taxon>Pseudomonas</taxon>
    </lineage>
</organism>
<dbReference type="OrthoDB" id="9179784at2"/>